<dbReference type="AlphaFoldDB" id="A0A063Y436"/>
<dbReference type="InterPro" id="IPR051910">
    <property type="entry name" value="ComF/GntX_DNA_util-trans"/>
</dbReference>
<dbReference type="PANTHER" id="PTHR47505">
    <property type="entry name" value="DNA UTILIZATION PROTEIN YHGH"/>
    <property type="match status" value="1"/>
</dbReference>
<dbReference type="InterPro" id="IPR029057">
    <property type="entry name" value="PRTase-like"/>
</dbReference>
<dbReference type="PATRIC" id="fig|267850.7.peg.1919"/>
<comment type="caution">
    <text evidence="3">The sequence shown here is derived from an EMBL/GenBank/DDBJ whole genome shotgun (WGS) entry which is preliminary data.</text>
</comment>
<dbReference type="SUPFAM" id="SSF53271">
    <property type="entry name" value="PRTase-like"/>
    <property type="match status" value="1"/>
</dbReference>
<feature type="domain" description="Phosphoribosyltransferase" evidence="2">
    <location>
        <begin position="137"/>
        <end position="234"/>
    </location>
</feature>
<evidence type="ECO:0000313" key="4">
    <source>
        <dbReference type="Proteomes" id="UP000027318"/>
    </source>
</evidence>
<dbReference type="STRING" id="267850.ADINL_1950"/>
<accession>A0A063Y436</accession>
<sequence>MFFNKVNLRLFFKQICQLCRLQPAQLNGLCEDCHADLPWRLFPCPVCGLSRTSPMADCPDCQRLQPAFDHTCVALDYRFPLTQLLPAIKYHQQLRTLGWLAPVLAAQIRDTEQALPHCLLPVPMHPWDQLRRGHNQAALLAEQLGRQLNIPVQYQALQKIRHTRKQHRLSARQRRHNLQGAFALNKPLPSHVALVDDVMTTGSTLNEIARLLKSQGVLRVDNWVIARTPESQDSTEETDEIE</sequence>
<gene>
    <name evidence="3" type="ORF">ADINL_1950</name>
</gene>
<organism evidence="3 4">
    <name type="scientific">Nitrincola lacisaponensis</name>
    <dbReference type="NCBI Taxonomy" id="267850"/>
    <lineage>
        <taxon>Bacteria</taxon>
        <taxon>Pseudomonadati</taxon>
        <taxon>Pseudomonadota</taxon>
        <taxon>Gammaproteobacteria</taxon>
        <taxon>Oceanospirillales</taxon>
        <taxon>Oceanospirillaceae</taxon>
        <taxon>Nitrincola</taxon>
    </lineage>
</organism>
<dbReference type="Pfam" id="PF00156">
    <property type="entry name" value="Pribosyltran"/>
    <property type="match status" value="1"/>
</dbReference>
<evidence type="ECO:0000256" key="1">
    <source>
        <dbReference type="ARBA" id="ARBA00008007"/>
    </source>
</evidence>
<dbReference type="Gene3D" id="3.40.50.2020">
    <property type="match status" value="1"/>
</dbReference>
<dbReference type="PANTHER" id="PTHR47505:SF1">
    <property type="entry name" value="DNA UTILIZATION PROTEIN YHGH"/>
    <property type="match status" value="1"/>
</dbReference>
<evidence type="ECO:0000259" key="2">
    <source>
        <dbReference type="Pfam" id="PF00156"/>
    </source>
</evidence>
<evidence type="ECO:0000313" key="3">
    <source>
        <dbReference type="EMBL" id="KDE39496.1"/>
    </source>
</evidence>
<protein>
    <submittedName>
        <fullName evidence="3">Competence protein F like protein</fullName>
    </submittedName>
</protein>
<dbReference type="EMBL" id="JMSZ01000030">
    <property type="protein sequence ID" value="KDE39496.1"/>
    <property type="molecule type" value="Genomic_DNA"/>
</dbReference>
<dbReference type="Proteomes" id="UP000027318">
    <property type="component" value="Unassembled WGS sequence"/>
</dbReference>
<dbReference type="CDD" id="cd06223">
    <property type="entry name" value="PRTases_typeI"/>
    <property type="match status" value="1"/>
</dbReference>
<dbReference type="InterPro" id="IPR000836">
    <property type="entry name" value="PRTase_dom"/>
</dbReference>
<keyword evidence="4" id="KW-1185">Reference proteome</keyword>
<comment type="similarity">
    <text evidence="1">Belongs to the ComF/GntX family.</text>
</comment>
<name>A0A063Y436_9GAMM</name>
<proteinExistence type="inferred from homology"/>
<reference evidence="3 4" key="1">
    <citation type="journal article" date="2005" name="Int. J. Syst. Evol. Microbiol.">
        <title>Nitrincola lacisaponensis gen. nov., sp. nov., a novel alkaliphilic bacterium isolated from an alkaline, saline lake.</title>
        <authorList>
            <person name="Dimitriu P.A."/>
            <person name="Shukla S.K."/>
            <person name="Conradt J."/>
            <person name="Marquez M.C."/>
            <person name="Ventosa A."/>
            <person name="Maglia A."/>
            <person name="Peyton B.M."/>
            <person name="Pinkart H.C."/>
            <person name="Mormile M.R."/>
        </authorList>
    </citation>
    <scope>NUCLEOTIDE SEQUENCE [LARGE SCALE GENOMIC DNA]</scope>
    <source>
        <strain evidence="3 4">4CA</strain>
    </source>
</reference>